<name>A0A085WCL2_9BACT</name>
<dbReference type="Gene3D" id="3.30.450.40">
    <property type="match status" value="1"/>
</dbReference>
<dbReference type="OrthoDB" id="5492969at2"/>
<organism evidence="2 3">
    <name type="scientific">Hyalangium minutum</name>
    <dbReference type="NCBI Taxonomy" id="394096"/>
    <lineage>
        <taxon>Bacteria</taxon>
        <taxon>Pseudomonadati</taxon>
        <taxon>Myxococcota</taxon>
        <taxon>Myxococcia</taxon>
        <taxon>Myxococcales</taxon>
        <taxon>Cystobacterineae</taxon>
        <taxon>Archangiaceae</taxon>
        <taxon>Hyalangium</taxon>
    </lineage>
</organism>
<dbReference type="SUPFAM" id="SSF55781">
    <property type="entry name" value="GAF domain-like"/>
    <property type="match status" value="1"/>
</dbReference>
<reference evidence="2 3" key="1">
    <citation type="submission" date="2014-04" db="EMBL/GenBank/DDBJ databases">
        <title>Genome assembly of Hyalangium minutum DSM 14724.</title>
        <authorList>
            <person name="Sharma G."/>
            <person name="Subramanian S."/>
        </authorList>
    </citation>
    <scope>NUCLEOTIDE SEQUENCE [LARGE SCALE GENOMIC DNA]</scope>
    <source>
        <strain evidence="2 3">DSM 14724</strain>
    </source>
</reference>
<gene>
    <name evidence="2" type="ORF">DB31_1541</name>
</gene>
<sequence>MIEIFAKISEATKLLMETGFSPAHVTAALGHIGSSVGVDRITLFENQPFPIKGRLLMDARFGWAAPNMPSMLESPTMKQFSLREAAPLWADALAAGQTVSSVANVAPPRLKLLLTHLQTQSMLLAPIQAGREKWGFIFMEDCRKARVWTAEEVTLLKSLAGGLGTALRHKQMRSNLSQTRTQLAEMVLLSGTR</sequence>
<keyword evidence="3" id="KW-1185">Reference proteome</keyword>
<dbReference type="AlphaFoldDB" id="A0A085WCL2"/>
<dbReference type="Proteomes" id="UP000028725">
    <property type="component" value="Unassembled WGS sequence"/>
</dbReference>
<protein>
    <submittedName>
        <fullName evidence="2">GAF domain protein</fullName>
    </submittedName>
</protein>
<evidence type="ECO:0000313" key="3">
    <source>
        <dbReference type="Proteomes" id="UP000028725"/>
    </source>
</evidence>
<feature type="domain" description="GAF" evidence="1">
    <location>
        <begin position="74"/>
        <end position="169"/>
    </location>
</feature>
<dbReference type="Pfam" id="PF13492">
    <property type="entry name" value="GAF_3"/>
    <property type="match status" value="1"/>
</dbReference>
<dbReference type="InterPro" id="IPR003018">
    <property type="entry name" value="GAF"/>
</dbReference>
<evidence type="ECO:0000313" key="2">
    <source>
        <dbReference type="EMBL" id="KFE65425.1"/>
    </source>
</evidence>
<dbReference type="InterPro" id="IPR029016">
    <property type="entry name" value="GAF-like_dom_sf"/>
</dbReference>
<comment type="caution">
    <text evidence="2">The sequence shown here is derived from an EMBL/GenBank/DDBJ whole genome shotgun (WGS) entry which is preliminary data.</text>
</comment>
<dbReference type="STRING" id="394096.DB31_1541"/>
<evidence type="ECO:0000259" key="1">
    <source>
        <dbReference type="Pfam" id="PF13492"/>
    </source>
</evidence>
<proteinExistence type="predicted"/>
<dbReference type="RefSeq" id="WP_044193258.1">
    <property type="nucleotide sequence ID" value="NZ_JMCB01000012.1"/>
</dbReference>
<dbReference type="EMBL" id="JMCB01000012">
    <property type="protein sequence ID" value="KFE65425.1"/>
    <property type="molecule type" value="Genomic_DNA"/>
</dbReference>
<accession>A0A085WCL2</accession>